<reference evidence="2" key="1">
    <citation type="submission" date="2022-01" db="EMBL/GenBank/DDBJ databases">
        <title>Genome Sequence Resource for Two Populations of Ditylenchus destructor, the Migratory Endoparasitic Phytonematode.</title>
        <authorList>
            <person name="Zhang H."/>
            <person name="Lin R."/>
            <person name="Xie B."/>
        </authorList>
    </citation>
    <scope>NUCLEOTIDE SEQUENCE</scope>
    <source>
        <strain evidence="2">BazhouSP</strain>
    </source>
</reference>
<feature type="compositionally biased region" description="Basic residues" evidence="1">
    <location>
        <begin position="82"/>
        <end position="95"/>
    </location>
</feature>
<dbReference type="Proteomes" id="UP001201812">
    <property type="component" value="Unassembled WGS sequence"/>
</dbReference>
<dbReference type="EMBL" id="JAKKPZ010000115">
    <property type="protein sequence ID" value="KAI1701586.1"/>
    <property type="molecule type" value="Genomic_DNA"/>
</dbReference>
<accession>A0AAD4MRR1</accession>
<evidence type="ECO:0000256" key="1">
    <source>
        <dbReference type="SAM" id="MobiDB-lite"/>
    </source>
</evidence>
<evidence type="ECO:0000313" key="2">
    <source>
        <dbReference type="EMBL" id="KAI1701586.1"/>
    </source>
</evidence>
<comment type="caution">
    <text evidence="2">The sequence shown here is derived from an EMBL/GenBank/DDBJ whole genome shotgun (WGS) entry which is preliminary data.</text>
</comment>
<name>A0AAD4MRR1_9BILA</name>
<feature type="compositionally biased region" description="Basic and acidic residues" evidence="1">
    <location>
        <begin position="69"/>
        <end position="81"/>
    </location>
</feature>
<feature type="compositionally biased region" description="Basic residues" evidence="1">
    <location>
        <begin position="59"/>
        <end position="68"/>
    </location>
</feature>
<proteinExistence type="predicted"/>
<evidence type="ECO:0000313" key="3">
    <source>
        <dbReference type="Proteomes" id="UP001201812"/>
    </source>
</evidence>
<dbReference type="AlphaFoldDB" id="A0AAD4MRR1"/>
<gene>
    <name evidence="2" type="ORF">DdX_16000</name>
</gene>
<organism evidence="2 3">
    <name type="scientific">Ditylenchus destructor</name>
    <dbReference type="NCBI Taxonomy" id="166010"/>
    <lineage>
        <taxon>Eukaryota</taxon>
        <taxon>Metazoa</taxon>
        <taxon>Ecdysozoa</taxon>
        <taxon>Nematoda</taxon>
        <taxon>Chromadorea</taxon>
        <taxon>Rhabditida</taxon>
        <taxon>Tylenchina</taxon>
        <taxon>Tylenchomorpha</taxon>
        <taxon>Sphaerularioidea</taxon>
        <taxon>Anguinidae</taxon>
        <taxon>Anguininae</taxon>
        <taxon>Ditylenchus</taxon>
    </lineage>
</organism>
<protein>
    <submittedName>
        <fullName evidence="2">Uncharacterized protein</fullName>
    </submittedName>
</protein>
<keyword evidence="3" id="KW-1185">Reference proteome</keyword>
<sequence length="95" mass="10928">MLRGANSLKLSEESLHVKFNDFSRSPSSPSSSWDSSPCSSSPRRTIISSSLPKKDLRKGFRSVKRRDKFQKGNADDSLAHFKKERNKWTMRRRQG</sequence>
<feature type="region of interest" description="Disordered" evidence="1">
    <location>
        <begin position="20"/>
        <end position="95"/>
    </location>
</feature>
<feature type="compositionally biased region" description="Low complexity" evidence="1">
    <location>
        <begin position="23"/>
        <end position="50"/>
    </location>
</feature>